<sequence>MLPDDNNGNGKRKQTPSQRVTHDHIDLYTTTAFENDKELWYLNQSVFILIVLLAGGDYDDRVEDVGLKTAVALAQRIYNWDIPQGMTTYSTPSTPRQLPAHLL</sequence>
<dbReference type="AlphaFoldDB" id="A0AAW0B4I8"/>
<evidence type="ECO:0000313" key="2">
    <source>
        <dbReference type="EMBL" id="KAK7020622.1"/>
    </source>
</evidence>
<keyword evidence="3" id="KW-1185">Reference proteome</keyword>
<feature type="region of interest" description="Disordered" evidence="1">
    <location>
        <begin position="1"/>
        <end position="21"/>
    </location>
</feature>
<evidence type="ECO:0000313" key="3">
    <source>
        <dbReference type="Proteomes" id="UP001383192"/>
    </source>
</evidence>
<accession>A0AAW0B4I8</accession>
<dbReference type="CDD" id="cd09897">
    <property type="entry name" value="H3TH_FEN1-XPG-like"/>
    <property type="match status" value="1"/>
</dbReference>
<gene>
    <name evidence="2" type="ORF">VNI00_017706</name>
</gene>
<dbReference type="SUPFAM" id="SSF47807">
    <property type="entry name" value="5' to 3' exonuclease, C-terminal subdomain"/>
    <property type="match status" value="1"/>
</dbReference>
<organism evidence="2 3">
    <name type="scientific">Paramarasmius palmivorus</name>
    <dbReference type="NCBI Taxonomy" id="297713"/>
    <lineage>
        <taxon>Eukaryota</taxon>
        <taxon>Fungi</taxon>
        <taxon>Dikarya</taxon>
        <taxon>Basidiomycota</taxon>
        <taxon>Agaricomycotina</taxon>
        <taxon>Agaricomycetes</taxon>
        <taxon>Agaricomycetidae</taxon>
        <taxon>Agaricales</taxon>
        <taxon>Marasmiineae</taxon>
        <taxon>Marasmiaceae</taxon>
        <taxon>Paramarasmius</taxon>
    </lineage>
</organism>
<comment type="caution">
    <text evidence="2">The sequence shown here is derived from an EMBL/GenBank/DDBJ whole genome shotgun (WGS) entry which is preliminary data.</text>
</comment>
<dbReference type="EMBL" id="JAYKXP010000185">
    <property type="protein sequence ID" value="KAK7020622.1"/>
    <property type="molecule type" value="Genomic_DNA"/>
</dbReference>
<name>A0AAW0B4I8_9AGAR</name>
<dbReference type="InterPro" id="IPR036279">
    <property type="entry name" value="5-3_exonuclease_C_sf"/>
</dbReference>
<reference evidence="2 3" key="1">
    <citation type="submission" date="2024-01" db="EMBL/GenBank/DDBJ databases">
        <title>A draft genome for a cacao thread blight-causing isolate of Paramarasmius palmivorus.</title>
        <authorList>
            <person name="Baruah I.K."/>
            <person name="Bukari Y."/>
            <person name="Amoako-Attah I."/>
            <person name="Meinhardt L.W."/>
            <person name="Bailey B.A."/>
            <person name="Cohen S.P."/>
        </authorList>
    </citation>
    <scope>NUCLEOTIDE SEQUENCE [LARGE SCALE GENOMIC DNA]</scope>
    <source>
        <strain evidence="2 3">GH-12</strain>
    </source>
</reference>
<proteinExistence type="predicted"/>
<dbReference type="Gene3D" id="1.10.150.20">
    <property type="entry name" value="5' to 3' exonuclease, C-terminal subdomain"/>
    <property type="match status" value="1"/>
</dbReference>
<protein>
    <submittedName>
        <fullName evidence="2">Uncharacterized protein</fullName>
    </submittedName>
</protein>
<evidence type="ECO:0000256" key="1">
    <source>
        <dbReference type="SAM" id="MobiDB-lite"/>
    </source>
</evidence>
<dbReference type="Proteomes" id="UP001383192">
    <property type="component" value="Unassembled WGS sequence"/>
</dbReference>